<feature type="compositionally biased region" description="Polar residues" evidence="1">
    <location>
        <begin position="178"/>
        <end position="191"/>
    </location>
</feature>
<dbReference type="Proteomes" id="UP000005239">
    <property type="component" value="Unassembled WGS sequence"/>
</dbReference>
<feature type="region of interest" description="Disordered" evidence="1">
    <location>
        <begin position="216"/>
        <end position="255"/>
    </location>
</feature>
<evidence type="ECO:0000256" key="1">
    <source>
        <dbReference type="SAM" id="MobiDB-lite"/>
    </source>
</evidence>
<reference evidence="2" key="2">
    <citation type="submission" date="2022-06" db="UniProtKB">
        <authorList>
            <consortium name="EnsemblMetazoa"/>
        </authorList>
    </citation>
    <scope>IDENTIFICATION</scope>
    <source>
        <strain evidence="2">PS312</strain>
    </source>
</reference>
<keyword evidence="3" id="KW-1185">Reference proteome</keyword>
<feature type="region of interest" description="Disordered" evidence="1">
    <location>
        <begin position="166"/>
        <end position="203"/>
    </location>
</feature>
<feature type="compositionally biased region" description="Pro residues" evidence="1">
    <location>
        <begin position="193"/>
        <end position="202"/>
    </location>
</feature>
<proteinExistence type="predicted"/>
<feature type="region of interest" description="Disordered" evidence="1">
    <location>
        <begin position="300"/>
        <end position="335"/>
    </location>
</feature>
<feature type="compositionally biased region" description="Polar residues" evidence="1">
    <location>
        <begin position="301"/>
        <end position="324"/>
    </location>
</feature>
<sequence>MTDQVRANRMAVIEGWRIMAFSLGGPLGNVLSRSFDLISTVVRDGSSDAASISYSLASLKNERDLAKSMDQQRFDPLRNMLYGLSESVSTLMESIIEERGEGTALLQVQQQPLRLQPVQLQQQLLPMQQPLQLLPQQHQLDESNDASDLPTLRLVKRESEAKEQLSPDIVILEDLPCSSKQGKSTVSSNESPPAEPAQPAPIPRITIRKISEELASINPQTKRDETTQPQATPPPAKKKVTTDGKATRLKPSEPLIIRSPAFDRLIAEGAADSKEPVAKRVILNIPGRPKKATALTEERATSTVGEASSSRSSTLMSQPQTISALSVKRPRTDDPATMISSNRWKRNCAPSFEGFYNEDEEEAQWANEALYLIFIFNTH</sequence>
<evidence type="ECO:0000313" key="3">
    <source>
        <dbReference type="Proteomes" id="UP000005239"/>
    </source>
</evidence>
<protein>
    <submittedName>
        <fullName evidence="2">Uncharacterized protein</fullName>
    </submittedName>
</protein>
<reference evidence="3" key="1">
    <citation type="journal article" date="2008" name="Nat. Genet.">
        <title>The Pristionchus pacificus genome provides a unique perspective on nematode lifestyle and parasitism.</title>
        <authorList>
            <person name="Dieterich C."/>
            <person name="Clifton S.W."/>
            <person name="Schuster L.N."/>
            <person name="Chinwalla A."/>
            <person name="Delehaunty K."/>
            <person name="Dinkelacker I."/>
            <person name="Fulton L."/>
            <person name="Fulton R."/>
            <person name="Godfrey J."/>
            <person name="Minx P."/>
            <person name="Mitreva M."/>
            <person name="Roeseler W."/>
            <person name="Tian H."/>
            <person name="Witte H."/>
            <person name="Yang S.P."/>
            <person name="Wilson R.K."/>
            <person name="Sommer R.J."/>
        </authorList>
    </citation>
    <scope>NUCLEOTIDE SEQUENCE [LARGE SCALE GENOMIC DNA]</scope>
    <source>
        <strain evidence="3">PS312</strain>
    </source>
</reference>
<dbReference type="EnsemblMetazoa" id="PPA03053.1">
    <property type="protein sequence ID" value="PPA03053.1"/>
    <property type="gene ID" value="WBGene00092607"/>
</dbReference>
<dbReference type="AlphaFoldDB" id="A0A2A6C615"/>
<evidence type="ECO:0000313" key="2">
    <source>
        <dbReference type="EnsemblMetazoa" id="PPA03053.1"/>
    </source>
</evidence>
<accession>A0A8R1Y7T4</accession>
<name>A0A2A6C615_PRIPA</name>
<accession>A0A2A6C615</accession>
<gene>
    <name evidence="2" type="primary">WBGene00092607</name>
</gene>
<organism evidence="2 3">
    <name type="scientific">Pristionchus pacificus</name>
    <name type="common">Parasitic nematode worm</name>
    <dbReference type="NCBI Taxonomy" id="54126"/>
    <lineage>
        <taxon>Eukaryota</taxon>
        <taxon>Metazoa</taxon>
        <taxon>Ecdysozoa</taxon>
        <taxon>Nematoda</taxon>
        <taxon>Chromadorea</taxon>
        <taxon>Rhabditida</taxon>
        <taxon>Rhabditina</taxon>
        <taxon>Diplogasteromorpha</taxon>
        <taxon>Diplogasteroidea</taxon>
        <taxon>Neodiplogasteridae</taxon>
        <taxon>Pristionchus</taxon>
    </lineage>
</organism>